<keyword evidence="4" id="KW-0583">PHB biosynthesis</keyword>
<dbReference type="SUPFAM" id="SSF53474">
    <property type="entry name" value="alpha/beta-Hydrolases"/>
    <property type="match status" value="1"/>
</dbReference>
<sequence length="378" mass="42904">MAKQELRPDQKPEVQPPAAAAEKAKEAKKKEPTVLEEFEEAYRKLEKAKNILHTAGNIEVGQTPHEILAETRTYRLLHYQQMVSKTAKTPILVVYALINKSYVLDLQPDKSWIRSLLSQGFDVYLIDWKAPTAVDKYVTFDDYVNCYIDDCVNIVLKKTKADKLTLHGYCMGATMSTMYTTLHQEKVRNLAVIAPVVDTEKDTTVIGNLAKNIDVDKMVSVIGNLPVEQLYACYSALKPFKQGVNKYFNLVQNIDNDQFVGNFLRLEKWLYDTPPIAGETFRQWIADIYQKNLFVKNELKLGNELIDLSKIKVPLLNIVADEDHLVSPQCSAPLNDVVSSTDKRLMRFHTGHVGLIASLYSQNNVLPKVGQWLKARSQ</sequence>
<accession>K0IN98</accession>
<dbReference type="STRING" id="1237085.Ngar_c20680"/>
<proteinExistence type="predicted"/>
<evidence type="ECO:0000259" key="8">
    <source>
        <dbReference type="Pfam" id="PF00561"/>
    </source>
</evidence>
<evidence type="ECO:0000256" key="4">
    <source>
        <dbReference type="ARBA" id="ARBA00022752"/>
    </source>
</evidence>
<evidence type="ECO:0000256" key="5">
    <source>
        <dbReference type="ARBA" id="ARBA00023315"/>
    </source>
</evidence>
<keyword evidence="5 9" id="KW-0012">Acyltransferase</keyword>
<dbReference type="InterPro" id="IPR051321">
    <property type="entry name" value="PHA/PHB_synthase"/>
</dbReference>
<dbReference type="NCBIfam" id="TIGR01836">
    <property type="entry name" value="PHA_synth_III_C"/>
    <property type="match status" value="1"/>
</dbReference>
<reference evidence="9 10" key="1">
    <citation type="journal article" date="2012" name="Environ. Microbiol.">
        <title>The genome of the ammonia-oxidizing Candidatus Nitrososphaera gargensis: insights into metabolic versatility and environmental adaptations.</title>
        <authorList>
            <person name="Spang A."/>
            <person name="Poehlein A."/>
            <person name="Offre P."/>
            <person name="Zumbragel S."/>
            <person name="Haider S."/>
            <person name="Rychlik N."/>
            <person name="Nowka B."/>
            <person name="Schmeisser C."/>
            <person name="Lebedeva E.V."/>
            <person name="Rattei T."/>
            <person name="Bohm C."/>
            <person name="Schmid M."/>
            <person name="Galushko A."/>
            <person name="Hatzenpichler R."/>
            <person name="Weinmaier T."/>
            <person name="Daniel R."/>
            <person name="Schleper C."/>
            <person name="Spieck E."/>
            <person name="Streit W."/>
            <person name="Wagner M."/>
        </authorList>
    </citation>
    <scope>NUCLEOTIDE SEQUENCE [LARGE SCALE GENOMIC DNA]</scope>
    <source>
        <strain evidence="10">Ga9.2</strain>
    </source>
</reference>
<dbReference type="AlphaFoldDB" id="K0IN98"/>
<evidence type="ECO:0000256" key="6">
    <source>
        <dbReference type="ARBA" id="ARBA00033356"/>
    </source>
</evidence>
<evidence type="ECO:0000256" key="3">
    <source>
        <dbReference type="ARBA" id="ARBA00022679"/>
    </source>
</evidence>
<feature type="domain" description="AB hydrolase-1" evidence="8">
    <location>
        <begin position="90"/>
        <end position="355"/>
    </location>
</feature>
<evidence type="ECO:0000256" key="2">
    <source>
        <dbReference type="ARBA" id="ARBA00019065"/>
    </source>
</evidence>
<dbReference type="OrthoDB" id="202878at2157"/>
<dbReference type="EMBL" id="CP002408">
    <property type="protein sequence ID" value="AFU58999.1"/>
    <property type="molecule type" value="Genomic_DNA"/>
</dbReference>
<feature type="region of interest" description="Disordered" evidence="7">
    <location>
        <begin position="1"/>
        <end position="31"/>
    </location>
</feature>
<keyword evidence="3 9" id="KW-0808">Transferase</keyword>
<dbReference type="PANTHER" id="PTHR36837:SF2">
    <property type="entry name" value="POLY(3-HYDROXYALKANOATE) POLYMERASE SUBUNIT PHAC"/>
    <property type="match status" value="1"/>
</dbReference>
<dbReference type="InterPro" id="IPR010125">
    <property type="entry name" value="PHA_synth_III_C"/>
</dbReference>
<dbReference type="GeneID" id="13795931"/>
<comment type="pathway">
    <text evidence="1">Biopolymer metabolism; poly-(R)-3-hydroxybutanoate biosynthesis.</text>
</comment>
<dbReference type="KEGG" id="nga:Ngar_c20680"/>
<dbReference type="InterPro" id="IPR000073">
    <property type="entry name" value="AB_hydrolase_1"/>
</dbReference>
<evidence type="ECO:0000313" key="9">
    <source>
        <dbReference type="EMBL" id="AFU58999.1"/>
    </source>
</evidence>
<dbReference type="HOGENOM" id="CLU_035017_0_0_2"/>
<dbReference type="InParanoid" id="K0IN98"/>
<dbReference type="GO" id="GO:0042619">
    <property type="term" value="P:poly-hydroxybutyrate biosynthetic process"/>
    <property type="evidence" value="ECO:0007669"/>
    <property type="project" value="UniProtKB-KW"/>
</dbReference>
<keyword evidence="10" id="KW-1185">Reference proteome</keyword>
<feature type="compositionally biased region" description="Basic and acidic residues" evidence="7">
    <location>
        <begin position="1"/>
        <end position="12"/>
    </location>
</feature>
<evidence type="ECO:0000256" key="1">
    <source>
        <dbReference type="ARBA" id="ARBA00004683"/>
    </source>
</evidence>
<gene>
    <name evidence="9" type="primary">phaC1</name>
    <name evidence="9" type="ordered locus">Ngar_c20680</name>
</gene>
<dbReference type="Gene3D" id="3.40.50.1820">
    <property type="entry name" value="alpha/beta hydrolase"/>
    <property type="match status" value="1"/>
</dbReference>
<name>K0IN98_NITGG</name>
<dbReference type="GO" id="GO:0016746">
    <property type="term" value="F:acyltransferase activity"/>
    <property type="evidence" value="ECO:0007669"/>
    <property type="project" value="UniProtKB-KW"/>
</dbReference>
<protein>
    <recommendedName>
        <fullName evidence="2">Poly(3-hydroxyalkanoate) polymerase subunit PhaC</fullName>
    </recommendedName>
    <alternativeName>
        <fullName evidence="6">PHB synthase subunit PhaC</fullName>
    </alternativeName>
</protein>
<dbReference type="Proteomes" id="UP000008037">
    <property type="component" value="Chromosome"/>
</dbReference>
<dbReference type="RefSeq" id="WP_015019534.1">
    <property type="nucleotide sequence ID" value="NC_018719.1"/>
</dbReference>
<dbReference type="InterPro" id="IPR029058">
    <property type="entry name" value="AB_hydrolase_fold"/>
</dbReference>
<organism evidence="9 10">
    <name type="scientific">Nitrososphaera gargensis (strain Ga9.2)</name>
    <dbReference type="NCBI Taxonomy" id="1237085"/>
    <lineage>
        <taxon>Archaea</taxon>
        <taxon>Nitrososphaerota</taxon>
        <taxon>Nitrososphaeria</taxon>
        <taxon>Nitrososphaerales</taxon>
        <taxon>Nitrososphaeraceae</taxon>
        <taxon>Nitrososphaera</taxon>
    </lineage>
</organism>
<feature type="compositionally biased region" description="Basic and acidic residues" evidence="7">
    <location>
        <begin position="22"/>
        <end position="31"/>
    </location>
</feature>
<dbReference type="UniPathway" id="UPA00917"/>
<evidence type="ECO:0000313" key="10">
    <source>
        <dbReference type="Proteomes" id="UP000008037"/>
    </source>
</evidence>
<dbReference type="PANTHER" id="PTHR36837">
    <property type="entry name" value="POLY(3-HYDROXYALKANOATE) POLYMERASE SUBUNIT PHAC"/>
    <property type="match status" value="1"/>
</dbReference>
<dbReference type="Pfam" id="PF00561">
    <property type="entry name" value="Abhydrolase_1"/>
    <property type="match status" value="1"/>
</dbReference>
<evidence type="ECO:0000256" key="7">
    <source>
        <dbReference type="SAM" id="MobiDB-lite"/>
    </source>
</evidence>